<dbReference type="PANTHER" id="PTHR47738:SF1">
    <property type="entry name" value="NITROGEN REGULATORY PROTEIN"/>
    <property type="match status" value="1"/>
</dbReference>
<keyword evidence="2" id="KW-0762">Sugar transport</keyword>
<dbReference type="Gene3D" id="3.40.930.10">
    <property type="entry name" value="Mannitol-specific EII, Chain A"/>
    <property type="match status" value="1"/>
</dbReference>
<dbReference type="Proteomes" id="UP000886251">
    <property type="component" value="Unassembled WGS sequence"/>
</dbReference>
<dbReference type="PROSITE" id="PS00372">
    <property type="entry name" value="PTS_EIIA_TYPE_2_HIS"/>
    <property type="match status" value="1"/>
</dbReference>
<dbReference type="Pfam" id="PF00359">
    <property type="entry name" value="PTS_EIIA_2"/>
    <property type="match status" value="1"/>
</dbReference>
<protein>
    <submittedName>
        <fullName evidence="2">PTS sugar transporter subunit IIA</fullName>
    </submittedName>
</protein>
<dbReference type="PROSITE" id="PS51094">
    <property type="entry name" value="PTS_EIIA_TYPE_2"/>
    <property type="match status" value="1"/>
</dbReference>
<evidence type="ECO:0000259" key="1">
    <source>
        <dbReference type="PROSITE" id="PS51094"/>
    </source>
</evidence>
<dbReference type="InterPro" id="IPR051541">
    <property type="entry name" value="PTS_SugarTrans_NitroReg"/>
</dbReference>
<evidence type="ECO:0000313" key="2">
    <source>
        <dbReference type="EMBL" id="HEB97384.1"/>
    </source>
</evidence>
<dbReference type="CDD" id="cd00211">
    <property type="entry name" value="PTS_IIA_fru"/>
    <property type="match status" value="1"/>
</dbReference>
<dbReference type="PANTHER" id="PTHR47738">
    <property type="entry name" value="PTS SYSTEM FRUCTOSE-LIKE EIIA COMPONENT-RELATED"/>
    <property type="match status" value="1"/>
</dbReference>
<dbReference type="SUPFAM" id="SSF55804">
    <property type="entry name" value="Phoshotransferase/anion transport protein"/>
    <property type="match status" value="1"/>
</dbReference>
<feature type="domain" description="PTS EIIA type-2" evidence="1">
    <location>
        <begin position="5"/>
        <end position="149"/>
    </location>
</feature>
<dbReference type="InterPro" id="IPR002178">
    <property type="entry name" value="PTS_EIIA_type-2_dom"/>
</dbReference>
<dbReference type="EMBL" id="DRKP01000164">
    <property type="protein sequence ID" value="HEB97384.1"/>
    <property type="molecule type" value="Genomic_DNA"/>
</dbReference>
<reference evidence="2" key="1">
    <citation type="journal article" date="2020" name="mSystems">
        <title>Genome- and Community-Level Interaction Insights into Carbon Utilization and Element Cycling Functions of Hydrothermarchaeota in Hydrothermal Sediment.</title>
        <authorList>
            <person name="Zhou Z."/>
            <person name="Liu Y."/>
            <person name="Xu W."/>
            <person name="Pan J."/>
            <person name="Luo Z.H."/>
            <person name="Li M."/>
        </authorList>
    </citation>
    <scope>NUCLEOTIDE SEQUENCE [LARGE SCALE GENOMIC DNA]</scope>
    <source>
        <strain evidence="2">HyVt-443</strain>
    </source>
</reference>
<proteinExistence type="predicted"/>
<gene>
    <name evidence="2" type="ORF">ENI96_13260</name>
</gene>
<accession>A0A831W492</accession>
<comment type="caution">
    <text evidence="2">The sequence shown here is derived from an EMBL/GenBank/DDBJ whole genome shotgun (WGS) entry which is preliminary data.</text>
</comment>
<sequence>MFPDDFLALDRIHLDSGAASKKRILEEVAGLLAATAAGLTREQVFDKLLERERLGSTGLGQGIALPHARMKGVTGSHGALVRLQQGVDFDAIDAKPVDIVVGLLVPEQATDEHLQLLASLAARFSDPTYCDRIRQAPDPAAVLELFRQAGGDMAASA</sequence>
<organism evidence="2">
    <name type="scientific">Sedimenticola thiotaurini</name>
    <dbReference type="NCBI Taxonomy" id="1543721"/>
    <lineage>
        <taxon>Bacteria</taxon>
        <taxon>Pseudomonadati</taxon>
        <taxon>Pseudomonadota</taxon>
        <taxon>Gammaproteobacteria</taxon>
        <taxon>Chromatiales</taxon>
        <taxon>Sedimenticolaceae</taxon>
        <taxon>Sedimenticola</taxon>
    </lineage>
</organism>
<name>A0A831W492_9GAMM</name>
<dbReference type="InterPro" id="IPR016152">
    <property type="entry name" value="PTrfase/Anion_transptr"/>
</dbReference>
<dbReference type="GO" id="GO:0030295">
    <property type="term" value="F:protein kinase activator activity"/>
    <property type="evidence" value="ECO:0007669"/>
    <property type="project" value="TreeGrafter"/>
</dbReference>
<keyword evidence="2" id="KW-0813">Transport</keyword>
<dbReference type="AlphaFoldDB" id="A0A831W492"/>